<accession>A0A4S8MLV2</accession>
<evidence type="ECO:0000313" key="3">
    <source>
        <dbReference type="Proteomes" id="UP000297245"/>
    </source>
</evidence>
<dbReference type="OrthoDB" id="3141012at2759"/>
<protein>
    <submittedName>
        <fullName evidence="2">Uncharacterized protein</fullName>
    </submittedName>
</protein>
<dbReference type="Proteomes" id="UP000297245">
    <property type="component" value="Unassembled WGS sequence"/>
</dbReference>
<dbReference type="AlphaFoldDB" id="A0A4S8MLV2"/>
<evidence type="ECO:0000256" key="1">
    <source>
        <dbReference type="SAM" id="MobiDB-lite"/>
    </source>
</evidence>
<name>A0A4S8MLV2_DENBC</name>
<evidence type="ECO:0000313" key="2">
    <source>
        <dbReference type="EMBL" id="THV03838.1"/>
    </source>
</evidence>
<gene>
    <name evidence="2" type="ORF">K435DRAFT_962184</name>
</gene>
<feature type="region of interest" description="Disordered" evidence="1">
    <location>
        <begin position="419"/>
        <end position="450"/>
    </location>
</feature>
<feature type="compositionally biased region" description="Polar residues" evidence="1">
    <location>
        <begin position="482"/>
        <end position="492"/>
    </location>
</feature>
<reference evidence="2 3" key="1">
    <citation type="journal article" date="2019" name="Nat. Ecol. Evol.">
        <title>Megaphylogeny resolves global patterns of mushroom evolution.</title>
        <authorList>
            <person name="Varga T."/>
            <person name="Krizsan K."/>
            <person name="Foldi C."/>
            <person name="Dima B."/>
            <person name="Sanchez-Garcia M."/>
            <person name="Sanchez-Ramirez S."/>
            <person name="Szollosi G.J."/>
            <person name="Szarkandi J.G."/>
            <person name="Papp V."/>
            <person name="Albert L."/>
            <person name="Andreopoulos W."/>
            <person name="Angelini C."/>
            <person name="Antonin V."/>
            <person name="Barry K.W."/>
            <person name="Bougher N.L."/>
            <person name="Buchanan P."/>
            <person name="Buyck B."/>
            <person name="Bense V."/>
            <person name="Catcheside P."/>
            <person name="Chovatia M."/>
            <person name="Cooper J."/>
            <person name="Damon W."/>
            <person name="Desjardin D."/>
            <person name="Finy P."/>
            <person name="Geml J."/>
            <person name="Haridas S."/>
            <person name="Hughes K."/>
            <person name="Justo A."/>
            <person name="Karasinski D."/>
            <person name="Kautmanova I."/>
            <person name="Kiss B."/>
            <person name="Kocsube S."/>
            <person name="Kotiranta H."/>
            <person name="LaButti K.M."/>
            <person name="Lechner B.E."/>
            <person name="Liimatainen K."/>
            <person name="Lipzen A."/>
            <person name="Lukacs Z."/>
            <person name="Mihaltcheva S."/>
            <person name="Morgado L.N."/>
            <person name="Niskanen T."/>
            <person name="Noordeloos M.E."/>
            <person name="Ohm R.A."/>
            <person name="Ortiz-Santana B."/>
            <person name="Ovrebo C."/>
            <person name="Racz N."/>
            <person name="Riley R."/>
            <person name="Savchenko A."/>
            <person name="Shiryaev A."/>
            <person name="Soop K."/>
            <person name="Spirin V."/>
            <person name="Szebenyi C."/>
            <person name="Tomsovsky M."/>
            <person name="Tulloss R.E."/>
            <person name="Uehling J."/>
            <person name="Grigoriev I.V."/>
            <person name="Vagvolgyi C."/>
            <person name="Papp T."/>
            <person name="Martin F.M."/>
            <person name="Miettinen O."/>
            <person name="Hibbett D.S."/>
            <person name="Nagy L.G."/>
        </authorList>
    </citation>
    <scope>NUCLEOTIDE SEQUENCE [LARGE SCALE GENOMIC DNA]</scope>
    <source>
        <strain evidence="2 3">CBS 962.96</strain>
    </source>
</reference>
<feature type="compositionally biased region" description="Basic and acidic residues" evidence="1">
    <location>
        <begin position="423"/>
        <end position="435"/>
    </location>
</feature>
<feature type="region of interest" description="Disordered" evidence="1">
    <location>
        <begin position="473"/>
        <end position="493"/>
    </location>
</feature>
<dbReference type="EMBL" id="ML179062">
    <property type="protein sequence ID" value="THV03838.1"/>
    <property type="molecule type" value="Genomic_DNA"/>
</dbReference>
<proteinExistence type="predicted"/>
<sequence length="721" mass="80686">MLFLNSTSRIRASTSADVLTLTTKHCLQLPSQAGPECSVKNTRFFDVIHALSASSIIFTLSGALDRAPVTQDEMLKSELSRHFLDYLRRNACQLGLSNVSDLYVDDEDGQLKIAITPESCRQPFHEQIPLRVFLREIHIQYSWQISKSHEGSSRLASPFSSHLSLPFRGLVDNVVSRFATWHLVRRYPLIFGSWCKQLDTEASFFPVIFRSILEMVKRSSDSSFRTRVKELLKIMKRQHLQLFKDSYSSLSEYLDLDPNFADRQEIKINQETAFYLSMELLYRNGSKRPILKCSGSNMINRSDILDDDELSHDQSIPTSRNAPSNGNDDSPWLVPSPNLPCPDRLGYFDSDVFDVPGVSIDSLLGGYQSDEELGINLLSDELTAQESRYRSTSPCFLGSQGATAYNGLDEIPVHHTPQVTRSNSEDVLMHPDHDSTLASQPSQYAPDLPSCSQFLRPDEEDLDLNMNSDLECLGSPRAASFPSPQTSQNTLPPLTHLQSDEEDLNIYSDPLEAEDVLDYVEPVDSLDNQDYGTCTDSELETLSRQPVTSQPVTSQADFEALRHPLLAPASNLEDFLFLEPYFPVGRVHPSSVSLDELANRTEPAILAFLPSNISQEITSDFSVTESNSGLHPGAAADIDTDIEIAEFDEGWSNWVTRDGESREEDLVQGILDLDQDYTDILDGQLLEHETAGVGGRVKYPLSLDHGTLEWELDGDDLCIEL</sequence>
<feature type="region of interest" description="Disordered" evidence="1">
    <location>
        <begin position="309"/>
        <end position="336"/>
    </location>
</feature>
<keyword evidence="3" id="KW-1185">Reference proteome</keyword>
<feature type="compositionally biased region" description="Polar residues" evidence="1">
    <location>
        <begin position="313"/>
        <end position="328"/>
    </location>
</feature>
<organism evidence="2 3">
    <name type="scientific">Dendrothele bispora (strain CBS 962.96)</name>
    <dbReference type="NCBI Taxonomy" id="1314807"/>
    <lineage>
        <taxon>Eukaryota</taxon>
        <taxon>Fungi</taxon>
        <taxon>Dikarya</taxon>
        <taxon>Basidiomycota</taxon>
        <taxon>Agaricomycotina</taxon>
        <taxon>Agaricomycetes</taxon>
        <taxon>Agaricomycetidae</taxon>
        <taxon>Agaricales</taxon>
        <taxon>Agaricales incertae sedis</taxon>
        <taxon>Dendrothele</taxon>
    </lineage>
</organism>